<dbReference type="InterPro" id="IPR036291">
    <property type="entry name" value="NAD(P)-bd_dom_sf"/>
</dbReference>
<evidence type="ECO:0000313" key="4">
    <source>
        <dbReference type="EMBL" id="WAA10917.1"/>
    </source>
</evidence>
<evidence type="ECO:0000259" key="3">
    <source>
        <dbReference type="Pfam" id="PF08338"/>
    </source>
</evidence>
<dbReference type="SUPFAM" id="SSF51735">
    <property type="entry name" value="NAD(P)-binding Rossmann-fold domains"/>
    <property type="match status" value="1"/>
</dbReference>
<dbReference type="Proteomes" id="UP001164718">
    <property type="component" value="Chromosome"/>
</dbReference>
<feature type="domain" description="NAD-dependent epimerase/dehydratase" evidence="2">
    <location>
        <begin position="4"/>
        <end position="128"/>
    </location>
</feature>
<dbReference type="NCBIfam" id="TIGR01777">
    <property type="entry name" value="yfcH"/>
    <property type="match status" value="1"/>
</dbReference>
<name>A0A9E8LWD9_9BACI</name>
<reference evidence="4" key="1">
    <citation type="submission" date="2022-09" db="EMBL/GenBank/DDBJ databases">
        <title>Complete Genomes of Fervidibacillus albus and Fervidibacillus halotolerans isolated from tidal flat sediments.</title>
        <authorList>
            <person name="Kwon K.K."/>
            <person name="Yang S.-H."/>
            <person name="Park M.J."/>
            <person name="Oh H.-M."/>
        </authorList>
    </citation>
    <scope>NUCLEOTIDE SEQUENCE</scope>
    <source>
        <strain evidence="4">MEBiC13591</strain>
    </source>
</reference>
<dbReference type="PANTHER" id="PTHR11092:SF0">
    <property type="entry name" value="EPIMERASE FAMILY PROTEIN SDR39U1"/>
    <property type="match status" value="1"/>
</dbReference>
<protein>
    <submittedName>
        <fullName evidence="4">TIGR01777 family oxidoreductase</fullName>
    </submittedName>
</protein>
<keyword evidence="5" id="KW-1185">Reference proteome</keyword>
<dbReference type="EMBL" id="CP106878">
    <property type="protein sequence ID" value="WAA10917.1"/>
    <property type="molecule type" value="Genomic_DNA"/>
</dbReference>
<dbReference type="KEGG" id="faf:OE104_06280"/>
<dbReference type="Pfam" id="PF01370">
    <property type="entry name" value="Epimerase"/>
    <property type="match status" value="1"/>
</dbReference>
<dbReference type="InterPro" id="IPR013549">
    <property type="entry name" value="DUF1731"/>
</dbReference>
<organism evidence="4 5">
    <name type="scientific">Fervidibacillus albus</name>
    <dbReference type="NCBI Taxonomy" id="2980026"/>
    <lineage>
        <taxon>Bacteria</taxon>
        <taxon>Bacillati</taxon>
        <taxon>Bacillota</taxon>
        <taxon>Bacilli</taxon>
        <taxon>Bacillales</taxon>
        <taxon>Bacillaceae</taxon>
        <taxon>Fervidibacillus</taxon>
    </lineage>
</organism>
<dbReference type="InterPro" id="IPR001509">
    <property type="entry name" value="Epimerase_deHydtase"/>
</dbReference>
<comment type="similarity">
    <text evidence="1">Belongs to the NAD(P)-dependent epimerase/dehydratase family. SDR39U1 subfamily.</text>
</comment>
<evidence type="ECO:0000313" key="5">
    <source>
        <dbReference type="Proteomes" id="UP001164718"/>
    </source>
</evidence>
<dbReference type="InterPro" id="IPR010099">
    <property type="entry name" value="SDR39U1"/>
</dbReference>
<feature type="domain" description="DUF1731" evidence="3">
    <location>
        <begin position="251"/>
        <end position="296"/>
    </location>
</feature>
<gene>
    <name evidence="4" type="ORF">OE104_06280</name>
</gene>
<accession>A0A9E8LWD9</accession>
<dbReference type="AlphaFoldDB" id="A0A9E8LWD9"/>
<proteinExistence type="inferred from homology"/>
<dbReference type="RefSeq" id="WP_275418726.1">
    <property type="nucleotide sequence ID" value="NZ_CP106878.1"/>
</dbReference>
<dbReference type="Gene3D" id="3.40.50.720">
    <property type="entry name" value="NAD(P)-binding Rossmann-like Domain"/>
    <property type="match status" value="1"/>
</dbReference>
<dbReference type="Pfam" id="PF08338">
    <property type="entry name" value="DUF1731"/>
    <property type="match status" value="1"/>
</dbReference>
<evidence type="ECO:0000259" key="2">
    <source>
        <dbReference type="Pfam" id="PF01370"/>
    </source>
</evidence>
<dbReference type="PANTHER" id="PTHR11092">
    <property type="entry name" value="SUGAR NUCLEOTIDE EPIMERASE RELATED"/>
    <property type="match status" value="1"/>
</dbReference>
<evidence type="ECO:0000256" key="1">
    <source>
        <dbReference type="ARBA" id="ARBA00009353"/>
    </source>
</evidence>
<dbReference type="CDD" id="cd05242">
    <property type="entry name" value="SDR_a8"/>
    <property type="match status" value="1"/>
</dbReference>
<sequence length="304" mass="34292">MKCVIAGGTGVVGNGLADLFLNHGYDVTILTRRFNRTDGKRKYVKWLGEGDHPENELEGVDYVINLAGTSLNEGRWSQKRKAQIMNSRLRTVEELIRIINKLEHKPKVLINASAIGIYPPSDEAVYTERAELKADDFLGTVVQRWEEKAQQFEKMQIRTVFARFGLILANEGGALPLLQLPYRMFFGGKIGSGNQWVSWIHIVDAARALFFIAENEQISGPVNVTAPQPVRMHAFGKTVAKSLHRPDWFVVPSKVLQLLLGEKSMLVLKGQHVYPEKLMDSGFSFSYPNLNSALLQLEKEKKER</sequence>